<dbReference type="OrthoDB" id="3233233at2"/>
<dbReference type="Proteomes" id="UP000235670">
    <property type="component" value="Unassembled WGS sequence"/>
</dbReference>
<reference evidence="1 2" key="1">
    <citation type="submission" date="2017-09" db="EMBL/GenBank/DDBJ databases">
        <title>Bacterial strain isolated from the female urinary microbiota.</title>
        <authorList>
            <person name="Thomas-White K."/>
            <person name="Kumar N."/>
            <person name="Forster S."/>
            <person name="Putonti C."/>
            <person name="Lawley T."/>
            <person name="Wolfe A.J."/>
        </authorList>
    </citation>
    <scope>NUCLEOTIDE SEQUENCE [LARGE SCALE GENOMIC DNA]</scope>
    <source>
        <strain evidence="1 2">UMB0186</strain>
    </source>
</reference>
<evidence type="ECO:0000313" key="1">
    <source>
        <dbReference type="EMBL" id="PMC52723.1"/>
    </source>
</evidence>
<comment type="caution">
    <text evidence="1">The sequence shown here is derived from an EMBL/GenBank/DDBJ whole genome shotgun (WGS) entry which is preliminary data.</text>
</comment>
<accession>A0A2N6SFP2</accession>
<protein>
    <submittedName>
        <fullName evidence="1">Uncharacterized protein</fullName>
    </submittedName>
</protein>
<dbReference type="RefSeq" id="WP_102189472.1">
    <property type="nucleotide sequence ID" value="NZ_CAUTAO010000019.1"/>
</dbReference>
<gene>
    <name evidence="1" type="ORF">CJ218_02205</name>
</gene>
<proteinExistence type="predicted"/>
<sequence>MQVELTRFKVKPGMSSVVDEWLKFLNDNMEGVLLTLEREKMYVETIFREKQGEDEYLYWYSIQGEGAESVETSEYDIDKKHIEYWKKCIDPSYQPEDLLPEVIMIPQSIKKIME</sequence>
<dbReference type="InterPro" id="IPR046174">
    <property type="entry name" value="DUF6176"/>
</dbReference>
<dbReference type="Pfam" id="PF19673">
    <property type="entry name" value="DUF6176"/>
    <property type="match status" value="1"/>
</dbReference>
<name>A0A2N6SFP2_9BACL</name>
<dbReference type="AlphaFoldDB" id="A0A2N6SFP2"/>
<evidence type="ECO:0000313" key="2">
    <source>
        <dbReference type="Proteomes" id="UP000235670"/>
    </source>
</evidence>
<dbReference type="EMBL" id="PNGT01000002">
    <property type="protein sequence ID" value="PMC52723.1"/>
    <property type="molecule type" value="Genomic_DNA"/>
</dbReference>
<dbReference type="STRING" id="84135.GCA_001052115_01484"/>
<organism evidence="1 2">
    <name type="scientific">Gemella sanguinis</name>
    <dbReference type="NCBI Taxonomy" id="84135"/>
    <lineage>
        <taxon>Bacteria</taxon>
        <taxon>Bacillati</taxon>
        <taxon>Bacillota</taxon>
        <taxon>Bacilli</taxon>
        <taxon>Bacillales</taxon>
        <taxon>Gemellaceae</taxon>
        <taxon>Gemella</taxon>
    </lineage>
</organism>